<dbReference type="Pfam" id="PF13440">
    <property type="entry name" value="Polysacc_synt_3"/>
    <property type="match status" value="1"/>
</dbReference>
<feature type="transmembrane region" description="Helical" evidence="6">
    <location>
        <begin position="139"/>
        <end position="157"/>
    </location>
</feature>
<keyword evidence="8" id="KW-1185">Reference proteome</keyword>
<feature type="transmembrane region" description="Helical" evidence="6">
    <location>
        <begin position="199"/>
        <end position="215"/>
    </location>
</feature>
<accession>A0A6I3KJL5</accession>
<keyword evidence="5 6" id="KW-0472">Membrane</keyword>
<gene>
    <name evidence="7" type="ORF">GIW81_09390</name>
</gene>
<dbReference type="InterPro" id="IPR050833">
    <property type="entry name" value="Poly_Biosynth_Transport"/>
</dbReference>
<feature type="transmembrane region" description="Helical" evidence="6">
    <location>
        <begin position="350"/>
        <end position="369"/>
    </location>
</feature>
<proteinExistence type="predicted"/>
<comment type="caution">
    <text evidence="7">The sequence shown here is derived from an EMBL/GenBank/DDBJ whole genome shotgun (WGS) entry which is preliminary data.</text>
</comment>
<dbReference type="AlphaFoldDB" id="A0A6I3KJL5"/>
<feature type="transmembrane region" description="Helical" evidence="6">
    <location>
        <begin position="101"/>
        <end position="119"/>
    </location>
</feature>
<feature type="transmembrane region" description="Helical" evidence="6">
    <location>
        <begin position="40"/>
        <end position="62"/>
    </location>
</feature>
<dbReference type="RefSeq" id="WP_154738956.1">
    <property type="nucleotide sequence ID" value="NZ_WMBQ01000001.1"/>
</dbReference>
<name>A0A6I3KJL5_9HYPH</name>
<feature type="transmembrane region" description="Helical" evidence="6">
    <location>
        <begin position="428"/>
        <end position="450"/>
    </location>
</feature>
<keyword evidence="4 6" id="KW-1133">Transmembrane helix</keyword>
<feature type="transmembrane region" description="Helical" evidence="6">
    <location>
        <begin position="405"/>
        <end position="422"/>
    </location>
</feature>
<feature type="transmembrane region" description="Helical" evidence="6">
    <location>
        <begin position="375"/>
        <end position="393"/>
    </location>
</feature>
<feature type="transmembrane region" description="Helical" evidence="6">
    <location>
        <begin position="318"/>
        <end position="343"/>
    </location>
</feature>
<feature type="transmembrane region" description="Helical" evidence="6">
    <location>
        <begin position="7"/>
        <end position="28"/>
    </location>
</feature>
<dbReference type="EMBL" id="WMBQ01000001">
    <property type="protein sequence ID" value="MTD94543.1"/>
    <property type="molecule type" value="Genomic_DNA"/>
</dbReference>
<feature type="transmembrane region" description="Helical" evidence="6">
    <location>
        <begin position="221"/>
        <end position="238"/>
    </location>
</feature>
<reference evidence="7 8" key="1">
    <citation type="submission" date="2019-11" db="EMBL/GenBank/DDBJ databases">
        <title>Identification of a novel strain.</title>
        <authorList>
            <person name="Xu Q."/>
            <person name="Wang G."/>
        </authorList>
    </citation>
    <scope>NUCLEOTIDE SEQUENCE [LARGE SCALE GENOMIC DNA]</scope>
    <source>
        <strain evidence="8">xq</strain>
    </source>
</reference>
<feature type="transmembrane region" description="Helical" evidence="6">
    <location>
        <begin position="74"/>
        <end position="95"/>
    </location>
</feature>
<evidence type="ECO:0000256" key="2">
    <source>
        <dbReference type="ARBA" id="ARBA00022475"/>
    </source>
</evidence>
<feature type="transmembrane region" description="Helical" evidence="6">
    <location>
        <begin position="281"/>
        <end position="298"/>
    </location>
</feature>
<dbReference type="Proteomes" id="UP000440694">
    <property type="component" value="Unassembled WGS sequence"/>
</dbReference>
<evidence type="ECO:0000256" key="1">
    <source>
        <dbReference type="ARBA" id="ARBA00004651"/>
    </source>
</evidence>
<evidence type="ECO:0000256" key="5">
    <source>
        <dbReference type="ARBA" id="ARBA00023136"/>
    </source>
</evidence>
<evidence type="ECO:0000313" key="7">
    <source>
        <dbReference type="EMBL" id="MTD94543.1"/>
    </source>
</evidence>
<evidence type="ECO:0000256" key="6">
    <source>
        <dbReference type="SAM" id="Phobius"/>
    </source>
</evidence>
<sequence>MLGWHVFIYVSSRAFAAALNFASVAIFARLAGPADYGEYLLTFAWAYIVYGFFVQWLRYAFFASYKKSSADEQIATFARTAGGFLAAALACGLLAGVFNLVPWSTLLGVMVLVIGLTVFDASTEIARTRLQAKEVGQAVILRAILNLLFGAAALLIYESPLALALAVGAAQVVAIAPLLKDLVPRARRPGSVSTAKGYVRYGLPLVFAFSISALGQNIDRILLASFAGVGVVGPYGAVADMVRQCMVVFGEAIAGAYISIAKNASAGGDDATARDVLRKAFTAYTAIAVFGAAFIIRFEGVAVEGLLGREFREPTETLVPLFVASSAIFMFRSFYFGQVIYFARSARPELIAAIITAGTVGLLSLLLIPRYGAEGAAVAVLIGQIAACAYYIWEGRQLYAMPVPVGPVLVLGAYAGTGYALTEAVEMLHWPLWLTLIVQFAALGLAFLLAARTELLAFFRGTLAPKGRMLWADATNKVAP</sequence>
<evidence type="ECO:0000256" key="3">
    <source>
        <dbReference type="ARBA" id="ARBA00022692"/>
    </source>
</evidence>
<organism evidence="7 8">
    <name type="scientific">Hyphomicrobium album</name>
    <dbReference type="NCBI Taxonomy" id="2665159"/>
    <lineage>
        <taxon>Bacteria</taxon>
        <taxon>Pseudomonadati</taxon>
        <taxon>Pseudomonadota</taxon>
        <taxon>Alphaproteobacteria</taxon>
        <taxon>Hyphomicrobiales</taxon>
        <taxon>Hyphomicrobiaceae</taxon>
        <taxon>Hyphomicrobium</taxon>
    </lineage>
</organism>
<keyword evidence="2" id="KW-1003">Cell membrane</keyword>
<dbReference type="PANTHER" id="PTHR30250:SF31">
    <property type="entry name" value="INNER MEMBRANE PROTEIN YGHQ"/>
    <property type="match status" value="1"/>
</dbReference>
<evidence type="ECO:0000256" key="4">
    <source>
        <dbReference type="ARBA" id="ARBA00022989"/>
    </source>
</evidence>
<protein>
    <submittedName>
        <fullName evidence="7">Oligosaccharide flippase family protein</fullName>
    </submittedName>
</protein>
<feature type="transmembrane region" description="Helical" evidence="6">
    <location>
        <begin position="163"/>
        <end position="179"/>
    </location>
</feature>
<keyword evidence="3 6" id="KW-0812">Transmembrane</keyword>
<dbReference type="GO" id="GO:0005886">
    <property type="term" value="C:plasma membrane"/>
    <property type="evidence" value="ECO:0007669"/>
    <property type="project" value="UniProtKB-SubCell"/>
</dbReference>
<dbReference type="PANTHER" id="PTHR30250">
    <property type="entry name" value="PST FAMILY PREDICTED COLANIC ACID TRANSPORTER"/>
    <property type="match status" value="1"/>
</dbReference>
<evidence type="ECO:0000313" key="8">
    <source>
        <dbReference type="Proteomes" id="UP000440694"/>
    </source>
</evidence>
<comment type="subcellular location">
    <subcellularLocation>
        <location evidence="1">Cell membrane</location>
        <topology evidence="1">Multi-pass membrane protein</topology>
    </subcellularLocation>
</comment>